<name>A0A8J2IZR4_FUSEQ</name>
<proteinExistence type="predicted"/>
<protein>
    <recommendedName>
        <fullName evidence="3">Metallo-beta-lactamase domain-containing protein</fullName>
    </recommendedName>
</protein>
<dbReference type="EMBL" id="CAJSTJ010000195">
    <property type="protein sequence ID" value="CAG7565917.1"/>
    <property type="molecule type" value="Genomic_DNA"/>
</dbReference>
<accession>A0A8J2IZR4</accession>
<evidence type="ECO:0000313" key="2">
    <source>
        <dbReference type="Proteomes" id="UP000693738"/>
    </source>
</evidence>
<reference evidence="1" key="1">
    <citation type="submission" date="2021-05" db="EMBL/GenBank/DDBJ databases">
        <authorList>
            <person name="Khan N."/>
        </authorList>
    </citation>
    <scope>NUCLEOTIDE SEQUENCE</scope>
</reference>
<sequence>MPSNWFDKPEKSMADDKIPVYNHRIIAEVQERYTNYNYLGPYIGTVHKLKAEQPWPDLPGEFVVVLGAPSQQSHDIIKWVEDNIRKPISMPTHHHHAHAMGLPDYVKVGAKVVVPDMAKEYYHGVPSMEVGEFSRDTPFILEHDDFRATIIHMHDNHHAKAHVYAVVMPSCVSNNSTVVVFEANLVISDTSLDTNNDHTELWQLIQNMEYDRVSRHAEIVSVHGSLPNLGLSPLLETTGLVYPNFTPSDFKYGISECSFHDG</sequence>
<organism evidence="1 2">
    <name type="scientific">Fusarium equiseti</name>
    <name type="common">Fusarium scirpi</name>
    <dbReference type="NCBI Taxonomy" id="61235"/>
    <lineage>
        <taxon>Eukaryota</taxon>
        <taxon>Fungi</taxon>
        <taxon>Dikarya</taxon>
        <taxon>Ascomycota</taxon>
        <taxon>Pezizomycotina</taxon>
        <taxon>Sordariomycetes</taxon>
        <taxon>Hypocreomycetidae</taxon>
        <taxon>Hypocreales</taxon>
        <taxon>Nectriaceae</taxon>
        <taxon>Fusarium</taxon>
        <taxon>Fusarium incarnatum-equiseti species complex</taxon>
    </lineage>
</organism>
<evidence type="ECO:0000313" key="1">
    <source>
        <dbReference type="EMBL" id="CAG7565917.1"/>
    </source>
</evidence>
<gene>
    <name evidence="1" type="ORF">FEQUK3_LOCUS11662</name>
</gene>
<dbReference type="AlphaFoldDB" id="A0A8J2IZR4"/>
<evidence type="ECO:0008006" key="3">
    <source>
        <dbReference type="Google" id="ProtNLM"/>
    </source>
</evidence>
<comment type="caution">
    <text evidence="1">The sequence shown here is derived from an EMBL/GenBank/DDBJ whole genome shotgun (WGS) entry which is preliminary data.</text>
</comment>
<dbReference type="Proteomes" id="UP000693738">
    <property type="component" value="Unassembled WGS sequence"/>
</dbReference>